<keyword evidence="4" id="KW-0677">Repeat</keyword>
<feature type="transmembrane region" description="Helical" evidence="9">
    <location>
        <begin position="80"/>
        <end position="101"/>
    </location>
</feature>
<evidence type="ECO:0000256" key="1">
    <source>
        <dbReference type="ARBA" id="ARBA00004167"/>
    </source>
</evidence>
<reference evidence="10" key="1">
    <citation type="submission" date="2022-03" db="EMBL/GenBank/DDBJ databases">
        <authorList>
            <person name="Lindestad O."/>
        </authorList>
    </citation>
    <scope>NUCLEOTIDE SEQUENCE</scope>
</reference>
<evidence type="ECO:0000256" key="3">
    <source>
        <dbReference type="ARBA" id="ARBA00022692"/>
    </source>
</evidence>
<dbReference type="InterPro" id="IPR002172">
    <property type="entry name" value="LDrepeatLR_classA_rpt"/>
</dbReference>
<evidence type="ECO:0000313" key="11">
    <source>
        <dbReference type="Proteomes" id="UP000838756"/>
    </source>
</evidence>
<keyword evidence="5 9" id="KW-1133">Transmembrane helix</keyword>
<feature type="disulfide bond" evidence="8">
    <location>
        <begin position="58"/>
        <end position="73"/>
    </location>
</feature>
<dbReference type="PANTHER" id="PTHR24270">
    <property type="entry name" value="LOW-DENSITY LIPOPROTEIN RECEPTOR-RELATED"/>
    <property type="match status" value="1"/>
</dbReference>
<dbReference type="Pfam" id="PF00057">
    <property type="entry name" value="Ldl_recept_a"/>
    <property type="match status" value="2"/>
</dbReference>
<dbReference type="SMART" id="SM00192">
    <property type="entry name" value="LDLa"/>
    <property type="match status" value="2"/>
</dbReference>
<accession>A0A8S4R200</accession>
<name>A0A8S4R200_9NEOP</name>
<feature type="disulfide bond" evidence="8">
    <location>
        <begin position="21"/>
        <end position="36"/>
    </location>
</feature>
<evidence type="ECO:0000256" key="6">
    <source>
        <dbReference type="ARBA" id="ARBA00023136"/>
    </source>
</evidence>
<dbReference type="PROSITE" id="PS01209">
    <property type="entry name" value="LDLRA_1"/>
    <property type="match status" value="1"/>
</dbReference>
<keyword evidence="6 9" id="KW-0472">Membrane</keyword>
<protein>
    <submittedName>
        <fullName evidence="10">Jg21418 protein</fullName>
    </submittedName>
</protein>
<evidence type="ECO:0000256" key="5">
    <source>
        <dbReference type="ARBA" id="ARBA00022989"/>
    </source>
</evidence>
<feature type="disulfide bond" evidence="8">
    <location>
        <begin position="9"/>
        <end position="27"/>
    </location>
</feature>
<keyword evidence="7 8" id="KW-1015">Disulfide bond</keyword>
<dbReference type="AlphaFoldDB" id="A0A8S4R200"/>
<dbReference type="InterPro" id="IPR050685">
    <property type="entry name" value="LDLR"/>
</dbReference>
<dbReference type="OrthoDB" id="2019384at2759"/>
<dbReference type="CDD" id="cd00112">
    <property type="entry name" value="LDLa"/>
    <property type="match status" value="2"/>
</dbReference>
<gene>
    <name evidence="10" type="primary">jg21418</name>
    <name evidence="10" type="ORF">PAEG_LOCUS8264</name>
</gene>
<proteinExistence type="predicted"/>
<dbReference type="InterPro" id="IPR036055">
    <property type="entry name" value="LDL_receptor-like_sf"/>
</dbReference>
<comment type="caution">
    <text evidence="8">Lacks conserved residue(s) required for the propagation of feature annotation.</text>
</comment>
<dbReference type="Gene3D" id="4.10.400.10">
    <property type="entry name" value="Low-density Lipoprotein Receptor"/>
    <property type="match status" value="2"/>
</dbReference>
<dbReference type="GO" id="GO:0012505">
    <property type="term" value="C:endomembrane system"/>
    <property type="evidence" value="ECO:0007669"/>
    <property type="project" value="UniProtKB-SubCell"/>
</dbReference>
<feature type="disulfide bond" evidence="8">
    <location>
        <begin position="2"/>
        <end position="14"/>
    </location>
</feature>
<dbReference type="PRINTS" id="PR00261">
    <property type="entry name" value="LDLRECEPTOR"/>
</dbReference>
<evidence type="ECO:0000256" key="2">
    <source>
        <dbReference type="ARBA" id="ARBA00004308"/>
    </source>
</evidence>
<dbReference type="InterPro" id="IPR023415">
    <property type="entry name" value="LDLR_class-A_CS"/>
</dbReference>
<comment type="subcellular location">
    <subcellularLocation>
        <location evidence="2">Endomembrane system</location>
    </subcellularLocation>
    <subcellularLocation>
        <location evidence="1">Membrane</location>
        <topology evidence="1">Single-pass membrane protein</topology>
    </subcellularLocation>
</comment>
<keyword evidence="3 9" id="KW-0812">Transmembrane</keyword>
<dbReference type="GO" id="GO:0016192">
    <property type="term" value="P:vesicle-mediated transport"/>
    <property type="evidence" value="ECO:0007669"/>
    <property type="project" value="UniProtKB-ARBA"/>
</dbReference>
<dbReference type="SUPFAM" id="SSF57424">
    <property type="entry name" value="LDL receptor-like module"/>
    <property type="match status" value="2"/>
</dbReference>
<dbReference type="GO" id="GO:0005886">
    <property type="term" value="C:plasma membrane"/>
    <property type="evidence" value="ECO:0007669"/>
    <property type="project" value="TreeGrafter"/>
</dbReference>
<sequence length="115" mass="12784">SCGTDDFHCNDGKCIENYRRCNRQIDCPGGEDEAFCECRSDEFRCQDDGSCIENRKRCNGNNECRDGSDELNCAQINGSVIMAIALSAVNVVTVVWIVLLTDPTRGIALVRELMK</sequence>
<comment type="caution">
    <text evidence="10">The sequence shown here is derived from an EMBL/GenBank/DDBJ whole genome shotgun (WGS) entry which is preliminary data.</text>
</comment>
<evidence type="ECO:0000256" key="7">
    <source>
        <dbReference type="ARBA" id="ARBA00023157"/>
    </source>
</evidence>
<evidence type="ECO:0000313" key="10">
    <source>
        <dbReference type="EMBL" id="CAH2228194.1"/>
    </source>
</evidence>
<evidence type="ECO:0000256" key="9">
    <source>
        <dbReference type="SAM" id="Phobius"/>
    </source>
</evidence>
<keyword evidence="11" id="KW-1185">Reference proteome</keyword>
<feature type="non-terminal residue" evidence="10">
    <location>
        <position position="1"/>
    </location>
</feature>
<dbReference type="PROSITE" id="PS50068">
    <property type="entry name" value="LDLRA_2"/>
    <property type="match status" value="2"/>
</dbReference>
<evidence type="ECO:0000256" key="8">
    <source>
        <dbReference type="PROSITE-ProRule" id="PRU00124"/>
    </source>
</evidence>
<dbReference type="EMBL" id="CAKXAJ010023933">
    <property type="protein sequence ID" value="CAH2228194.1"/>
    <property type="molecule type" value="Genomic_DNA"/>
</dbReference>
<dbReference type="Proteomes" id="UP000838756">
    <property type="component" value="Unassembled WGS sequence"/>
</dbReference>
<organism evidence="10 11">
    <name type="scientific">Pararge aegeria aegeria</name>
    <dbReference type="NCBI Taxonomy" id="348720"/>
    <lineage>
        <taxon>Eukaryota</taxon>
        <taxon>Metazoa</taxon>
        <taxon>Ecdysozoa</taxon>
        <taxon>Arthropoda</taxon>
        <taxon>Hexapoda</taxon>
        <taxon>Insecta</taxon>
        <taxon>Pterygota</taxon>
        <taxon>Neoptera</taxon>
        <taxon>Endopterygota</taxon>
        <taxon>Lepidoptera</taxon>
        <taxon>Glossata</taxon>
        <taxon>Ditrysia</taxon>
        <taxon>Papilionoidea</taxon>
        <taxon>Nymphalidae</taxon>
        <taxon>Satyrinae</taxon>
        <taxon>Satyrini</taxon>
        <taxon>Parargina</taxon>
        <taxon>Pararge</taxon>
    </lineage>
</organism>
<evidence type="ECO:0000256" key="4">
    <source>
        <dbReference type="ARBA" id="ARBA00022737"/>
    </source>
</evidence>